<name>A0A3P6DPQ9_BRAOL</name>
<dbReference type="EMBL" id="LR031874">
    <property type="protein sequence ID" value="VDD25631.1"/>
    <property type="molecule type" value="Genomic_DNA"/>
</dbReference>
<proteinExistence type="predicted"/>
<evidence type="ECO:0000313" key="1">
    <source>
        <dbReference type="EMBL" id="VDD25631.1"/>
    </source>
</evidence>
<accession>A0A3P6DPQ9</accession>
<gene>
    <name evidence="1" type="ORF">BOLC2T10962H</name>
</gene>
<protein>
    <submittedName>
        <fullName evidence="1">Uncharacterized protein</fullName>
    </submittedName>
</protein>
<dbReference type="AlphaFoldDB" id="A0A3P6DPQ9"/>
<organism evidence="1">
    <name type="scientific">Brassica oleracea</name>
    <name type="common">Wild cabbage</name>
    <dbReference type="NCBI Taxonomy" id="3712"/>
    <lineage>
        <taxon>Eukaryota</taxon>
        <taxon>Viridiplantae</taxon>
        <taxon>Streptophyta</taxon>
        <taxon>Embryophyta</taxon>
        <taxon>Tracheophyta</taxon>
        <taxon>Spermatophyta</taxon>
        <taxon>Magnoliopsida</taxon>
        <taxon>eudicotyledons</taxon>
        <taxon>Gunneridae</taxon>
        <taxon>Pentapetalae</taxon>
        <taxon>rosids</taxon>
        <taxon>malvids</taxon>
        <taxon>Brassicales</taxon>
        <taxon>Brassicaceae</taxon>
        <taxon>Brassiceae</taxon>
        <taxon>Brassica</taxon>
    </lineage>
</organism>
<sequence>MKKIMLQYSCLIVIESWDACTFSELSLSYPPTLFFRHRHWQSFQHQYR</sequence>
<reference evidence="1" key="1">
    <citation type="submission" date="2018-11" db="EMBL/GenBank/DDBJ databases">
        <authorList>
            <consortium name="Genoscope - CEA"/>
            <person name="William W."/>
        </authorList>
    </citation>
    <scope>NUCLEOTIDE SEQUENCE</scope>
</reference>